<feature type="compositionally biased region" description="Basic and acidic residues" evidence="1">
    <location>
        <begin position="1"/>
        <end position="11"/>
    </location>
</feature>
<feature type="compositionally biased region" description="Low complexity" evidence="1">
    <location>
        <begin position="47"/>
        <end position="62"/>
    </location>
</feature>
<feature type="compositionally biased region" description="Basic and acidic residues" evidence="1">
    <location>
        <begin position="361"/>
        <end position="371"/>
    </location>
</feature>
<protein>
    <submittedName>
        <fullName evidence="2">Uncharacterized protein</fullName>
    </submittedName>
</protein>
<feature type="region of interest" description="Disordered" evidence="1">
    <location>
        <begin position="1"/>
        <end position="134"/>
    </location>
</feature>
<gene>
    <name evidence="2" type="ORF">STCU_11550</name>
</gene>
<feature type="compositionally biased region" description="Low complexity" evidence="1">
    <location>
        <begin position="287"/>
        <end position="300"/>
    </location>
</feature>
<feature type="compositionally biased region" description="Basic residues" evidence="1">
    <location>
        <begin position="275"/>
        <end position="286"/>
    </location>
</feature>
<dbReference type="AlphaFoldDB" id="S9TIE9"/>
<reference evidence="2 3" key="1">
    <citation type="journal article" date="2013" name="PLoS ONE">
        <title>Predicting the Proteins of Angomonas deanei, Strigomonas culicis and Their Respective Endosymbionts Reveals New Aspects of the Trypanosomatidae Family.</title>
        <authorList>
            <person name="Motta M.C."/>
            <person name="Martins A.C."/>
            <person name="de Souza S.S."/>
            <person name="Catta-Preta C.M."/>
            <person name="Silva R."/>
            <person name="Klein C.C."/>
            <person name="de Almeida L.G."/>
            <person name="de Lima Cunha O."/>
            <person name="Ciapina L.P."/>
            <person name="Brocchi M."/>
            <person name="Colabardini A.C."/>
            <person name="de Araujo Lima B."/>
            <person name="Machado C.R."/>
            <person name="de Almeida Soares C.M."/>
            <person name="Probst C.M."/>
            <person name="de Menezes C.B."/>
            <person name="Thompson C.E."/>
            <person name="Bartholomeu D.C."/>
            <person name="Gradia D.F."/>
            <person name="Pavoni D.P."/>
            <person name="Grisard E.C."/>
            <person name="Fantinatti-Garboggini F."/>
            <person name="Marchini F.K."/>
            <person name="Rodrigues-Luiz G.F."/>
            <person name="Wagner G."/>
            <person name="Goldman G.H."/>
            <person name="Fietto J.L."/>
            <person name="Elias M.C."/>
            <person name="Goldman M.H."/>
            <person name="Sagot M.F."/>
            <person name="Pereira M."/>
            <person name="Stoco P.H."/>
            <person name="de Mendonca-Neto R.P."/>
            <person name="Teixeira S.M."/>
            <person name="Maciel T.E."/>
            <person name="de Oliveira Mendes T.A."/>
            <person name="Urmenyi T.P."/>
            <person name="de Souza W."/>
            <person name="Schenkman S."/>
            <person name="de Vasconcelos A.T."/>
        </authorList>
    </citation>
    <scope>NUCLEOTIDE SEQUENCE [LARGE SCALE GENOMIC DNA]</scope>
</reference>
<organism evidence="2 3">
    <name type="scientific">Strigomonas culicis</name>
    <dbReference type="NCBI Taxonomy" id="28005"/>
    <lineage>
        <taxon>Eukaryota</taxon>
        <taxon>Discoba</taxon>
        <taxon>Euglenozoa</taxon>
        <taxon>Kinetoplastea</taxon>
        <taxon>Metakinetoplastina</taxon>
        <taxon>Trypanosomatida</taxon>
        <taxon>Trypanosomatidae</taxon>
        <taxon>Strigomonadinae</taxon>
        <taxon>Strigomonas</taxon>
    </lineage>
</organism>
<feature type="compositionally biased region" description="Low complexity" evidence="1">
    <location>
        <begin position="484"/>
        <end position="500"/>
    </location>
</feature>
<feature type="compositionally biased region" description="Basic residues" evidence="1">
    <location>
        <begin position="341"/>
        <end position="357"/>
    </location>
</feature>
<name>S9TIE9_9TRYP</name>
<evidence type="ECO:0000313" key="2">
    <source>
        <dbReference type="EMBL" id="EPY16103.1"/>
    </source>
</evidence>
<feature type="region of interest" description="Disordered" evidence="1">
    <location>
        <begin position="261"/>
        <end position="371"/>
    </location>
</feature>
<proteinExistence type="predicted"/>
<sequence>MESEKIQEALRRGSAISVQEPLSGDATAAEDAGAMWESTPPRRAQEEAAAPRSPLAAAGPAASTPNRGFRWRVSPRSSSISRDLPAAGAAAATPPPPLQPPSLLQAAAPDAAASTPLQHDATAHFEPPGDPQPALDAAAASALLRFYVARRLVPLAAEHLLLLHSSYAAHLTQCCEALVWRPCRGPFHRYRVERAEYEAREGLLREEAAGYSGLFLLRAHHAFGVRQCTRLTQWAEATAAQLRQYVVEMHAYEVALQAETADAPQAAASGTDGTKKKKKVIVRTKKQTTAAPESAADASAFQEEEGGSTNTGSKTDAASAAAAPPHEADAAAEGGGAAEKKVKKRKTVITVVKRKKSSTPSHEDTPSDRAEQDVMADHDAADGHVHHPTPTLNSSCDSSTYRQGVAAKAAVRPLSAQVVGSSRMRDMSPERCGDGGLHYYAAPAAAPAAPPSSHLGPSQNNYVAAVVPSPPMLARVGAPPSPSPLSATAAAQQQQQQPYNVGPPPPRRAHPPTSQHSYNTGGEMPARKSSYAPPNMYDGAQYYNQPYDV</sequence>
<feature type="compositionally biased region" description="Low complexity" evidence="1">
    <location>
        <begin position="101"/>
        <end position="117"/>
    </location>
</feature>
<evidence type="ECO:0000313" key="3">
    <source>
        <dbReference type="Proteomes" id="UP000015354"/>
    </source>
</evidence>
<dbReference type="Proteomes" id="UP000015354">
    <property type="component" value="Unassembled WGS sequence"/>
</dbReference>
<feature type="region of interest" description="Disordered" evidence="1">
    <location>
        <begin position="474"/>
        <end position="549"/>
    </location>
</feature>
<feature type="compositionally biased region" description="Low complexity" evidence="1">
    <location>
        <begin position="311"/>
        <end position="325"/>
    </location>
</feature>
<dbReference type="EMBL" id="ATMH01011517">
    <property type="protein sequence ID" value="EPY16103.1"/>
    <property type="molecule type" value="Genomic_DNA"/>
</dbReference>
<evidence type="ECO:0000256" key="1">
    <source>
        <dbReference type="SAM" id="MobiDB-lite"/>
    </source>
</evidence>
<accession>S9TIE9</accession>
<feature type="compositionally biased region" description="Low complexity" evidence="1">
    <location>
        <begin position="83"/>
        <end position="92"/>
    </location>
</feature>
<keyword evidence="3" id="KW-1185">Reference proteome</keyword>
<comment type="caution">
    <text evidence="2">The sequence shown here is derived from an EMBL/GenBank/DDBJ whole genome shotgun (WGS) entry which is preliminary data.</text>
</comment>